<dbReference type="KEGG" id="mgel:G5B37_02370"/>
<keyword evidence="9" id="KW-1185">Reference proteome</keyword>
<evidence type="ECO:0000256" key="1">
    <source>
        <dbReference type="ARBA" id="ARBA00004651"/>
    </source>
</evidence>
<reference evidence="8 9" key="1">
    <citation type="submission" date="2020-02" db="EMBL/GenBank/DDBJ databases">
        <title>Complete genome sequence of Flavobacteriaceae bacterium.</title>
        <authorList>
            <person name="Kim S.-J."/>
            <person name="Kim Y.-S."/>
            <person name="Kim K.-H."/>
        </authorList>
    </citation>
    <scope>NUCLEOTIDE SEQUENCE [LARGE SCALE GENOMIC DNA]</scope>
    <source>
        <strain evidence="8 9">RR4-40</strain>
    </source>
</reference>
<keyword evidence="5 6" id="KW-0472">Membrane</keyword>
<accession>A0A6G6GQP1</accession>
<keyword evidence="2" id="KW-1003">Cell membrane</keyword>
<feature type="transmembrane region" description="Helical" evidence="6">
    <location>
        <begin position="44"/>
        <end position="63"/>
    </location>
</feature>
<evidence type="ECO:0000256" key="5">
    <source>
        <dbReference type="ARBA" id="ARBA00023136"/>
    </source>
</evidence>
<comment type="subcellular location">
    <subcellularLocation>
        <location evidence="1">Cell membrane</location>
        <topology evidence="1">Multi-pass membrane protein</topology>
    </subcellularLocation>
</comment>
<dbReference type="InterPro" id="IPR023845">
    <property type="entry name" value="DUF3817_TM"/>
</dbReference>
<evidence type="ECO:0000256" key="2">
    <source>
        <dbReference type="ARBA" id="ARBA00022475"/>
    </source>
</evidence>
<feature type="transmembrane region" description="Helical" evidence="6">
    <location>
        <begin position="12"/>
        <end position="32"/>
    </location>
</feature>
<feature type="transmembrane region" description="Helical" evidence="6">
    <location>
        <begin position="69"/>
        <end position="90"/>
    </location>
</feature>
<gene>
    <name evidence="8" type="ORF">G5B37_02370</name>
</gene>
<organism evidence="8 9">
    <name type="scientific">Rasiella rasia</name>
    <dbReference type="NCBI Taxonomy" id="2744027"/>
    <lineage>
        <taxon>Bacteria</taxon>
        <taxon>Pseudomonadati</taxon>
        <taxon>Bacteroidota</taxon>
        <taxon>Flavobacteriia</taxon>
        <taxon>Flavobacteriales</taxon>
        <taxon>Flavobacteriaceae</taxon>
        <taxon>Rasiella</taxon>
    </lineage>
</organism>
<dbReference type="EMBL" id="CP049057">
    <property type="protein sequence ID" value="QIE60857.1"/>
    <property type="molecule type" value="Genomic_DNA"/>
</dbReference>
<feature type="domain" description="DUF3817" evidence="7">
    <location>
        <begin position="9"/>
        <end position="94"/>
    </location>
</feature>
<evidence type="ECO:0000256" key="3">
    <source>
        <dbReference type="ARBA" id="ARBA00022692"/>
    </source>
</evidence>
<dbReference type="Pfam" id="PF12823">
    <property type="entry name" value="DUF3817"/>
    <property type="match status" value="1"/>
</dbReference>
<evidence type="ECO:0000313" key="8">
    <source>
        <dbReference type="EMBL" id="QIE60857.1"/>
    </source>
</evidence>
<keyword evidence="4 6" id="KW-1133">Transmembrane helix</keyword>
<dbReference type="GO" id="GO:0005886">
    <property type="term" value="C:plasma membrane"/>
    <property type="evidence" value="ECO:0007669"/>
    <property type="project" value="UniProtKB-SubCell"/>
</dbReference>
<keyword evidence="3 6" id="KW-0812">Transmembrane</keyword>
<name>A0A6G6GQP1_9FLAO</name>
<evidence type="ECO:0000256" key="6">
    <source>
        <dbReference type="SAM" id="Phobius"/>
    </source>
</evidence>
<protein>
    <submittedName>
        <fullName evidence="8">DUF3817 domain-containing protein</fullName>
    </submittedName>
</protein>
<dbReference type="PANTHER" id="PTHR40077:SF1">
    <property type="entry name" value="MEMBRANE PROTEIN"/>
    <property type="match status" value="1"/>
</dbReference>
<evidence type="ECO:0000313" key="9">
    <source>
        <dbReference type="Proteomes" id="UP000505306"/>
    </source>
</evidence>
<dbReference type="AlphaFoldDB" id="A0A6G6GQP1"/>
<evidence type="ECO:0000256" key="4">
    <source>
        <dbReference type="ARBA" id="ARBA00022989"/>
    </source>
</evidence>
<proteinExistence type="predicted"/>
<dbReference type="Proteomes" id="UP000505306">
    <property type="component" value="Chromosome"/>
</dbReference>
<dbReference type="PANTHER" id="PTHR40077">
    <property type="entry name" value="MEMBRANE PROTEIN-RELATED"/>
    <property type="match status" value="1"/>
</dbReference>
<evidence type="ECO:0000259" key="7">
    <source>
        <dbReference type="Pfam" id="PF12823"/>
    </source>
</evidence>
<sequence>MKLMDTSVKTFKIVSTLEAISFLILLGIAVPLKHFWQMPEMVSVVGMIHGILFIAYIIMAYIMKEKLNWSWGTLAIVMICSVLPFGPFYAERKYL</sequence>
<dbReference type="NCBIfam" id="TIGR03954">
    <property type="entry name" value="integ_memb_HG"/>
    <property type="match status" value="1"/>
</dbReference>